<name>A0A495DKP4_9PROT</name>
<evidence type="ECO:0000313" key="3">
    <source>
        <dbReference type="Proteomes" id="UP000273675"/>
    </source>
</evidence>
<feature type="transmembrane region" description="Helical" evidence="1">
    <location>
        <begin position="48"/>
        <end position="68"/>
    </location>
</feature>
<dbReference type="RefSeq" id="WP_121210338.1">
    <property type="nucleotide sequence ID" value="NZ_RBIM01000002.1"/>
</dbReference>
<accession>A0A495DKP4</accession>
<reference evidence="2 3" key="1">
    <citation type="submission" date="2018-10" db="EMBL/GenBank/DDBJ databases">
        <title>Genomic Encyclopedia of Type Strains, Phase IV (KMG-IV): sequencing the most valuable type-strain genomes for metagenomic binning, comparative biology and taxonomic classification.</title>
        <authorList>
            <person name="Goeker M."/>
        </authorList>
    </citation>
    <scope>NUCLEOTIDE SEQUENCE [LARGE SCALE GENOMIC DNA]</scope>
    <source>
        <strain evidence="2 3">DSM 4734</strain>
    </source>
</reference>
<dbReference type="AlphaFoldDB" id="A0A495DKP4"/>
<feature type="transmembrane region" description="Helical" evidence="1">
    <location>
        <begin position="21"/>
        <end position="42"/>
    </location>
</feature>
<feature type="transmembrane region" description="Helical" evidence="1">
    <location>
        <begin position="127"/>
        <end position="152"/>
    </location>
</feature>
<feature type="transmembrane region" description="Helical" evidence="1">
    <location>
        <begin position="80"/>
        <end position="107"/>
    </location>
</feature>
<keyword evidence="1" id="KW-1133">Transmembrane helix</keyword>
<evidence type="ECO:0000256" key="1">
    <source>
        <dbReference type="SAM" id="Phobius"/>
    </source>
</evidence>
<feature type="transmembrane region" description="Helical" evidence="1">
    <location>
        <begin position="195"/>
        <end position="218"/>
    </location>
</feature>
<dbReference type="OrthoDB" id="7631491at2"/>
<dbReference type="EMBL" id="RBIM01000002">
    <property type="protein sequence ID" value="RKR03152.1"/>
    <property type="molecule type" value="Genomic_DNA"/>
</dbReference>
<keyword evidence="1" id="KW-0472">Membrane</keyword>
<protein>
    <submittedName>
        <fullName evidence="2">Uncharacterized protein</fullName>
    </submittedName>
</protein>
<proteinExistence type="predicted"/>
<dbReference type="Proteomes" id="UP000273675">
    <property type="component" value="Unassembled WGS sequence"/>
</dbReference>
<sequence length="287" mass="29641">MSKAVYRLSSIARPLEAKYPTNLAVLVALPLIGIGLGLHAYLSAGGGAVNALITGLEGMVIIFLGWALGREADPDRNLTAFVAAALILYGLVMGLPTSVWTLAFVLMAARTVNRTVGQPAKPGDLGIVLVLAGLSVFSDGYALMGLVAAIAIAIDVNLDRSRSLALIAALIALAFTVWQLIILEGDFTALLIPQGVSTTLMAVIGGLVVIGLLGAWLCPVPTSVCDARGEALSHARVRGGRLVISLALLAGMAEGNALAHALYPLACVLLVTFIVRFIPTGRGAVKT</sequence>
<keyword evidence="1" id="KW-0812">Transmembrane</keyword>
<feature type="transmembrane region" description="Helical" evidence="1">
    <location>
        <begin position="261"/>
        <end position="278"/>
    </location>
</feature>
<feature type="transmembrane region" description="Helical" evidence="1">
    <location>
        <begin position="164"/>
        <end position="183"/>
    </location>
</feature>
<comment type="caution">
    <text evidence="2">The sequence shown here is derived from an EMBL/GenBank/DDBJ whole genome shotgun (WGS) entry which is preliminary data.</text>
</comment>
<gene>
    <name evidence="2" type="ORF">C7435_1101</name>
</gene>
<evidence type="ECO:0000313" key="2">
    <source>
        <dbReference type="EMBL" id="RKR03152.1"/>
    </source>
</evidence>
<organism evidence="2 3">
    <name type="scientific">Maricaulis maris</name>
    <dbReference type="NCBI Taxonomy" id="74318"/>
    <lineage>
        <taxon>Bacteria</taxon>
        <taxon>Pseudomonadati</taxon>
        <taxon>Pseudomonadota</taxon>
        <taxon>Alphaproteobacteria</taxon>
        <taxon>Maricaulales</taxon>
        <taxon>Maricaulaceae</taxon>
        <taxon>Maricaulis</taxon>
    </lineage>
</organism>